<keyword evidence="7 10" id="KW-0472">Membrane</keyword>
<keyword evidence="5 10" id="KW-0812">Transmembrane</keyword>
<evidence type="ECO:0000259" key="15">
    <source>
        <dbReference type="Pfam" id="PF07715"/>
    </source>
</evidence>
<feature type="signal peptide" evidence="13">
    <location>
        <begin position="1"/>
        <end position="30"/>
    </location>
</feature>
<keyword evidence="8 16" id="KW-0675">Receptor</keyword>
<evidence type="ECO:0000259" key="14">
    <source>
        <dbReference type="Pfam" id="PF00593"/>
    </source>
</evidence>
<feature type="domain" description="TonB-dependent receptor-like beta-barrel" evidence="14">
    <location>
        <begin position="266"/>
        <end position="698"/>
    </location>
</feature>
<dbReference type="InterPro" id="IPR006311">
    <property type="entry name" value="TAT_signal"/>
</dbReference>
<dbReference type="Pfam" id="PF00593">
    <property type="entry name" value="TonB_dep_Rec_b-barrel"/>
    <property type="match status" value="1"/>
</dbReference>
<dbReference type="InterPro" id="IPR012910">
    <property type="entry name" value="Plug_dom"/>
</dbReference>
<dbReference type="PANTHER" id="PTHR30069:SF40">
    <property type="entry name" value="TONB-DEPENDENT RECEPTOR NMB0964-RELATED"/>
    <property type="match status" value="1"/>
</dbReference>
<dbReference type="AlphaFoldDB" id="A0A9X0XIC6"/>
<evidence type="ECO:0000256" key="4">
    <source>
        <dbReference type="ARBA" id="ARBA00022452"/>
    </source>
</evidence>
<dbReference type="PROSITE" id="PS51318">
    <property type="entry name" value="TAT"/>
    <property type="match status" value="1"/>
</dbReference>
<evidence type="ECO:0000256" key="5">
    <source>
        <dbReference type="ARBA" id="ARBA00022692"/>
    </source>
</evidence>
<keyword evidence="13" id="KW-0732">Signal</keyword>
<dbReference type="Gene3D" id="2.40.170.20">
    <property type="entry name" value="TonB-dependent receptor, beta-barrel domain"/>
    <property type="match status" value="1"/>
</dbReference>
<dbReference type="Gene3D" id="2.170.130.10">
    <property type="entry name" value="TonB-dependent receptor, plug domain"/>
    <property type="match status" value="1"/>
</dbReference>
<feature type="region of interest" description="Disordered" evidence="12">
    <location>
        <begin position="409"/>
        <end position="435"/>
    </location>
</feature>
<evidence type="ECO:0000256" key="3">
    <source>
        <dbReference type="ARBA" id="ARBA00022448"/>
    </source>
</evidence>
<dbReference type="InterPro" id="IPR000531">
    <property type="entry name" value="Beta-barrel_TonB"/>
</dbReference>
<keyword evidence="4 10" id="KW-1134">Transmembrane beta strand</keyword>
<evidence type="ECO:0000256" key="9">
    <source>
        <dbReference type="ARBA" id="ARBA00023237"/>
    </source>
</evidence>
<dbReference type="InterPro" id="IPR039426">
    <property type="entry name" value="TonB-dep_rcpt-like"/>
</dbReference>
<organism evidence="16 17">
    <name type="scientific">Aquariibacter lacus</name>
    <dbReference type="NCBI Taxonomy" id="2801332"/>
    <lineage>
        <taxon>Bacteria</taxon>
        <taxon>Pseudomonadati</taxon>
        <taxon>Pseudomonadota</taxon>
        <taxon>Betaproteobacteria</taxon>
        <taxon>Burkholderiales</taxon>
        <taxon>Sphaerotilaceae</taxon>
        <taxon>Aquariibacter</taxon>
    </lineage>
</organism>
<comment type="caution">
    <text evidence="16">The sequence shown here is derived from an EMBL/GenBank/DDBJ whole genome shotgun (WGS) entry which is preliminary data.</text>
</comment>
<sequence length="731" mass="77245">MSSIASLSAAPVPRRLLLALLAAFAGPLAAQSTPSASADAPAAATLPPRLITGNPLGQDVTGTPATVIQGEALVLRRGSTLAETLSGTPGVAATAFGPNANRPLIRGLDGDRIRILNNGGASLDASALSFDHAVPIDPLAVTRIEVLRGPAALLYGGSAIGGVVNALDRRIASETPEGVEGAVELRGGSAAREEGASAVLDATVLPGAAAGTGLVLHVDAFRRRTEDLRTPGYDRPDGAGGSTRADRVLNSASRAEGGAVGLSWVGRNGHLGLAVDRYENDYGIVAEEDVTIRMQQDKLALAGEWRWAQGPLRRLSGRVQDTDYQHAEVEGDGAVGTRFGRNGQDARFEAEHAPLGAMRGVIGLQLERSRFSALGEEAFVPSTRSRQQAVFLHEELPLGALLGRAPTAEAAPAAGAARQPGRAEASDPRGLREPRLSFGARLERSRIASAGDAPGADPQFGDARTRRFTARSLAAGLLWPLAPGWQASVNLARSERAPTDYELYANGLHLATAAFEQGDPSLPTERARSLDLGLAWQSGPARISGQLYRSDFSRFIGLIPTGADADTDEGPVPIYAFQPVRARFTGFELEGHWRWTHGRGEGAHWTELGASLDRVRAENLSAGEALPRIPPQRLGLSLAHGWAGWTLRAEARHAARQDRVPAEDEATPSSTVLNLAASHRWRLADDREALFFLRLDNLTDELAYNASTIATVRRLAPLGGRSVSAGLRFSF</sequence>
<comment type="similarity">
    <text evidence="2 10 11">Belongs to the TonB-dependent receptor family.</text>
</comment>
<dbReference type="Proteomes" id="UP000643207">
    <property type="component" value="Unassembled WGS sequence"/>
</dbReference>
<dbReference type="GO" id="GO:0015344">
    <property type="term" value="F:siderophore uptake transmembrane transporter activity"/>
    <property type="evidence" value="ECO:0007669"/>
    <property type="project" value="TreeGrafter"/>
</dbReference>
<feature type="compositionally biased region" description="Low complexity" evidence="12">
    <location>
        <begin position="409"/>
        <end position="423"/>
    </location>
</feature>
<dbReference type="GO" id="GO:0044718">
    <property type="term" value="P:siderophore transmembrane transport"/>
    <property type="evidence" value="ECO:0007669"/>
    <property type="project" value="TreeGrafter"/>
</dbReference>
<evidence type="ECO:0000256" key="2">
    <source>
        <dbReference type="ARBA" id="ARBA00009810"/>
    </source>
</evidence>
<evidence type="ECO:0000256" key="10">
    <source>
        <dbReference type="PROSITE-ProRule" id="PRU01360"/>
    </source>
</evidence>
<evidence type="ECO:0000256" key="8">
    <source>
        <dbReference type="ARBA" id="ARBA00023170"/>
    </source>
</evidence>
<protein>
    <submittedName>
        <fullName evidence="16">TonB-dependent receptor</fullName>
    </submittedName>
</protein>
<proteinExistence type="inferred from homology"/>
<name>A0A9X0XIC6_9BURK</name>
<dbReference type="InterPro" id="IPR036942">
    <property type="entry name" value="Beta-barrel_TonB_sf"/>
</dbReference>
<dbReference type="Pfam" id="PF07715">
    <property type="entry name" value="Plug"/>
    <property type="match status" value="1"/>
</dbReference>
<keyword evidence="3 10" id="KW-0813">Transport</keyword>
<reference evidence="16 17" key="1">
    <citation type="submission" date="2021-01" db="EMBL/GenBank/DDBJ databases">
        <title>Piscinibacter sp. Jin2 Genome sequencing and assembly.</title>
        <authorList>
            <person name="Kim I."/>
        </authorList>
    </citation>
    <scope>NUCLEOTIDE SEQUENCE [LARGE SCALE GENOMIC DNA]</scope>
    <source>
        <strain evidence="16 17">Jin2</strain>
    </source>
</reference>
<feature type="chain" id="PRO_5040920735" evidence="13">
    <location>
        <begin position="31"/>
        <end position="731"/>
    </location>
</feature>
<evidence type="ECO:0000256" key="1">
    <source>
        <dbReference type="ARBA" id="ARBA00004571"/>
    </source>
</evidence>
<dbReference type="EMBL" id="JAERRA010000001">
    <property type="protein sequence ID" value="MBL0720095.1"/>
    <property type="molecule type" value="Genomic_DNA"/>
</dbReference>
<evidence type="ECO:0000313" key="17">
    <source>
        <dbReference type="Proteomes" id="UP000643207"/>
    </source>
</evidence>
<keyword evidence="17" id="KW-1185">Reference proteome</keyword>
<gene>
    <name evidence="16" type="ORF">JI742_09365</name>
</gene>
<evidence type="ECO:0000256" key="12">
    <source>
        <dbReference type="SAM" id="MobiDB-lite"/>
    </source>
</evidence>
<evidence type="ECO:0000256" key="6">
    <source>
        <dbReference type="ARBA" id="ARBA00023077"/>
    </source>
</evidence>
<dbReference type="GO" id="GO:0009279">
    <property type="term" value="C:cell outer membrane"/>
    <property type="evidence" value="ECO:0007669"/>
    <property type="project" value="UniProtKB-SubCell"/>
</dbReference>
<evidence type="ECO:0000256" key="13">
    <source>
        <dbReference type="SAM" id="SignalP"/>
    </source>
</evidence>
<feature type="compositionally biased region" description="Basic and acidic residues" evidence="12">
    <location>
        <begin position="424"/>
        <end position="435"/>
    </location>
</feature>
<keyword evidence="6 11" id="KW-0798">TonB box</keyword>
<evidence type="ECO:0000256" key="7">
    <source>
        <dbReference type="ARBA" id="ARBA00023136"/>
    </source>
</evidence>
<dbReference type="InterPro" id="IPR037066">
    <property type="entry name" value="Plug_dom_sf"/>
</dbReference>
<comment type="subcellular location">
    <subcellularLocation>
        <location evidence="1 10">Cell outer membrane</location>
        <topology evidence="1 10">Multi-pass membrane protein</topology>
    </subcellularLocation>
</comment>
<evidence type="ECO:0000313" key="16">
    <source>
        <dbReference type="EMBL" id="MBL0720095.1"/>
    </source>
</evidence>
<dbReference type="PROSITE" id="PS52016">
    <property type="entry name" value="TONB_DEPENDENT_REC_3"/>
    <property type="match status" value="1"/>
</dbReference>
<dbReference type="SUPFAM" id="SSF56935">
    <property type="entry name" value="Porins"/>
    <property type="match status" value="1"/>
</dbReference>
<keyword evidence="9 10" id="KW-0998">Cell outer membrane</keyword>
<evidence type="ECO:0000256" key="11">
    <source>
        <dbReference type="RuleBase" id="RU003357"/>
    </source>
</evidence>
<dbReference type="RefSeq" id="WP_201825867.1">
    <property type="nucleotide sequence ID" value="NZ_JAERRA010000001.1"/>
</dbReference>
<dbReference type="PANTHER" id="PTHR30069">
    <property type="entry name" value="TONB-DEPENDENT OUTER MEMBRANE RECEPTOR"/>
    <property type="match status" value="1"/>
</dbReference>
<accession>A0A9X0XIC6</accession>
<feature type="domain" description="TonB-dependent receptor plug" evidence="15">
    <location>
        <begin position="62"/>
        <end position="163"/>
    </location>
</feature>